<feature type="domain" description="DAHP synthase ferredoxin-like" evidence="3">
    <location>
        <begin position="1"/>
        <end position="66"/>
    </location>
</feature>
<dbReference type="Pfam" id="PF00793">
    <property type="entry name" value="DAHP_synth_1"/>
    <property type="match status" value="1"/>
</dbReference>
<dbReference type="Gene3D" id="3.20.20.70">
    <property type="entry name" value="Aldolase class I"/>
    <property type="match status" value="1"/>
</dbReference>
<dbReference type="Pfam" id="PF18152">
    <property type="entry name" value="DAHP_snth_FXD"/>
    <property type="match status" value="1"/>
</dbReference>
<dbReference type="STRING" id="1470200.PL75_01935"/>
<dbReference type="InterPro" id="IPR006218">
    <property type="entry name" value="DAHP1/KDSA"/>
</dbReference>
<protein>
    <submittedName>
        <fullName evidence="4">Chorismate mutase</fullName>
    </submittedName>
</protein>
<dbReference type="Proteomes" id="UP000036027">
    <property type="component" value="Unassembled WGS sequence"/>
</dbReference>
<dbReference type="PANTHER" id="PTHR43018">
    <property type="entry name" value="PHOSPHO-2-DEHYDRO-3-DEOXYHEPTONATE ALDOLASE"/>
    <property type="match status" value="1"/>
</dbReference>
<dbReference type="InterPro" id="IPR013785">
    <property type="entry name" value="Aldolase_TIM"/>
</dbReference>
<proteinExistence type="predicted"/>
<evidence type="ECO:0000256" key="1">
    <source>
        <dbReference type="ARBA" id="ARBA00022679"/>
    </source>
</evidence>
<dbReference type="PANTHER" id="PTHR43018:SF3">
    <property type="entry name" value="CARBOXYSOME FORMATION PROTEIN"/>
    <property type="match status" value="1"/>
</dbReference>
<name>A0A0J0YUF1_9NEIS</name>
<dbReference type="Gene3D" id="3.30.70.1140">
    <property type="entry name" value="Phospho-2-dehydro-3-deoxyheptonate aldolase, domain 1"/>
    <property type="match status" value="1"/>
</dbReference>
<evidence type="ECO:0000313" key="4">
    <source>
        <dbReference type="EMBL" id="KLT73725.1"/>
    </source>
</evidence>
<dbReference type="AlphaFoldDB" id="A0A0J0YUF1"/>
<evidence type="ECO:0000313" key="5">
    <source>
        <dbReference type="Proteomes" id="UP000036027"/>
    </source>
</evidence>
<organism evidence="4 5">
    <name type="scientific">Neisseria arctica</name>
    <dbReference type="NCBI Taxonomy" id="1470200"/>
    <lineage>
        <taxon>Bacteria</taxon>
        <taxon>Pseudomonadati</taxon>
        <taxon>Pseudomonadota</taxon>
        <taxon>Betaproteobacteria</taxon>
        <taxon>Neisseriales</taxon>
        <taxon>Neisseriaceae</taxon>
        <taxon>Neisseria</taxon>
    </lineage>
</organism>
<dbReference type="GO" id="GO:0016740">
    <property type="term" value="F:transferase activity"/>
    <property type="evidence" value="ECO:0007669"/>
    <property type="project" value="UniProtKB-KW"/>
</dbReference>
<dbReference type="RefSeq" id="WP_047760227.1">
    <property type="nucleotide sequence ID" value="NZ_CP091510.1"/>
</dbReference>
<keyword evidence="5" id="KW-1185">Reference proteome</keyword>
<evidence type="ECO:0000259" key="2">
    <source>
        <dbReference type="Pfam" id="PF00793"/>
    </source>
</evidence>
<dbReference type="InterPro" id="IPR041071">
    <property type="entry name" value="DAHP_snth_FXD"/>
</dbReference>
<dbReference type="EMBL" id="JTDO01000002">
    <property type="protein sequence ID" value="KLT73725.1"/>
    <property type="molecule type" value="Genomic_DNA"/>
</dbReference>
<sequence>MLIVMRKHASDEAIAQVVDLIRRRGLQEHISRGEERTIIGAVGDERVLHLHEVNTLPEVERAIRVLNDWRIISRETQPQDSTITVRGVEFGGGKILDIATAGSETEAADAVYTDPFFVPRGPYAELEYAGEKVQIRTMQQEVARCHEAGKPVLVRIRDVRQIAPALAAEADILYLGGELMTNRALQDEVGRLNTPVVLCKDKHHRVDDWLVAAEHIALHGNHHIILGEAGTLSFEPEHTYRLDVDAIVRVRKLSHLPVIANVTRLWHGDMPQEVLYRLAEAAGVNGVVNSL</sequence>
<comment type="caution">
    <text evidence="4">The sequence shown here is derived from an EMBL/GenBank/DDBJ whole genome shotgun (WGS) entry which is preliminary data.</text>
</comment>
<accession>A0A0J0YUF1</accession>
<feature type="domain" description="DAHP synthetase I/KDSA" evidence="2">
    <location>
        <begin position="148"/>
        <end position="263"/>
    </location>
</feature>
<evidence type="ECO:0000259" key="3">
    <source>
        <dbReference type="Pfam" id="PF18152"/>
    </source>
</evidence>
<dbReference type="InterPro" id="IPR052899">
    <property type="entry name" value="Class-I_DAHP_synthase"/>
</dbReference>
<reference evidence="4 5" key="1">
    <citation type="submission" date="2014-11" db="EMBL/GenBank/DDBJ databases">
        <title>Genome of a novel goose pathogen.</title>
        <authorList>
            <person name="Hansen C.M."/>
            <person name="Hueffer K."/>
            <person name="Choi S.C."/>
        </authorList>
    </citation>
    <scope>NUCLEOTIDE SEQUENCE [LARGE SCALE GENOMIC DNA]</scope>
    <source>
        <strain evidence="4 5">KH1503</strain>
    </source>
</reference>
<keyword evidence="1" id="KW-0808">Transferase</keyword>
<dbReference type="SUPFAM" id="SSF51569">
    <property type="entry name" value="Aldolase"/>
    <property type="match status" value="1"/>
</dbReference>
<dbReference type="OrthoDB" id="9802281at2"/>
<dbReference type="PATRIC" id="fig|1470200.3.peg.1187"/>
<gene>
    <name evidence="4" type="ORF">PL75_01935</name>
</gene>